<reference evidence="1 2" key="1">
    <citation type="submission" date="2019-09" db="EMBL/GenBank/DDBJ databases">
        <title>In-depth cultivation of the pig gut microbiome towards novel bacterial diversity and tailored functional studies.</title>
        <authorList>
            <person name="Wylensek D."/>
            <person name="Hitch T.C.A."/>
            <person name="Clavel T."/>
        </authorList>
    </citation>
    <scope>NUCLEOTIDE SEQUENCE [LARGE SCALE GENOMIC DNA]</scope>
    <source>
        <strain evidence="1 2">WCA-389-WT-3C</strain>
    </source>
</reference>
<dbReference type="AlphaFoldDB" id="A0A7K0JK73"/>
<dbReference type="Proteomes" id="UP000460950">
    <property type="component" value="Unassembled WGS sequence"/>
</dbReference>
<evidence type="ECO:0000313" key="2">
    <source>
        <dbReference type="Proteomes" id="UP000460950"/>
    </source>
</evidence>
<gene>
    <name evidence="1" type="ORF">FYJ30_17990</name>
</gene>
<sequence>MNTSASILHQPPLSHSQGIKEDAVLINNDIFTSIFNYLLKEDRDKIAQPNLIIGEDGSGKTSLLKRMYFSIENSGKQLKPVFIEGKELFSTDDIWKFCPLQDDSRRTILLIDNIQYYFERTDNTEQYNLRGKLNKAGAPILIATSDKVLPAFTDYESAFFEGLKISYIRPLAVTDYSMFVGNETDMARLENLMSYLPKTPRSVQIAAKIIEDSASLETDIMLLIDYFSFYYQAKYEGYVVQIQRILSAIARAEDGVSLQEIRQMTGQDNGKISPYLKLMADRKIIDKTSKTQRGGIYTIADPLFRLWLQTNV</sequence>
<dbReference type="Gene3D" id="3.40.50.300">
    <property type="entry name" value="P-loop containing nucleotide triphosphate hydrolases"/>
    <property type="match status" value="1"/>
</dbReference>
<dbReference type="RefSeq" id="WP_154577653.1">
    <property type="nucleotide sequence ID" value="NZ_VULU01000043.1"/>
</dbReference>
<evidence type="ECO:0000313" key="1">
    <source>
        <dbReference type="EMBL" id="MSS50133.1"/>
    </source>
</evidence>
<accession>A0A7K0JK73</accession>
<comment type="caution">
    <text evidence="1">The sequence shown here is derived from an EMBL/GenBank/DDBJ whole genome shotgun (WGS) entry which is preliminary data.</text>
</comment>
<protein>
    <recommendedName>
        <fullName evidence="3">ATP-binding protein</fullName>
    </recommendedName>
</protein>
<dbReference type="InterPro" id="IPR027417">
    <property type="entry name" value="P-loop_NTPase"/>
</dbReference>
<organism evidence="1 2">
    <name type="scientific">Phocaeicola vulgatus</name>
    <name type="common">Bacteroides vulgatus</name>
    <dbReference type="NCBI Taxonomy" id="821"/>
    <lineage>
        <taxon>Bacteria</taxon>
        <taxon>Pseudomonadati</taxon>
        <taxon>Bacteroidota</taxon>
        <taxon>Bacteroidia</taxon>
        <taxon>Bacteroidales</taxon>
        <taxon>Bacteroidaceae</taxon>
        <taxon>Phocaeicola</taxon>
    </lineage>
</organism>
<proteinExistence type="predicted"/>
<dbReference type="SUPFAM" id="SSF52540">
    <property type="entry name" value="P-loop containing nucleoside triphosphate hydrolases"/>
    <property type="match status" value="1"/>
</dbReference>
<name>A0A7K0JK73_PHOVU</name>
<dbReference type="EMBL" id="VULU01000043">
    <property type="protein sequence ID" value="MSS50133.1"/>
    <property type="molecule type" value="Genomic_DNA"/>
</dbReference>
<evidence type="ECO:0008006" key="3">
    <source>
        <dbReference type="Google" id="ProtNLM"/>
    </source>
</evidence>